<evidence type="ECO:0000313" key="1">
    <source>
        <dbReference type="EMBL" id="KAJ2758643.1"/>
    </source>
</evidence>
<feature type="non-terminal residue" evidence="1">
    <location>
        <position position="341"/>
    </location>
</feature>
<keyword evidence="2" id="KW-1185">Reference proteome</keyword>
<dbReference type="Proteomes" id="UP001140234">
    <property type="component" value="Unassembled WGS sequence"/>
</dbReference>
<feature type="non-terminal residue" evidence="1">
    <location>
        <position position="1"/>
    </location>
</feature>
<protein>
    <submittedName>
        <fullName evidence="1">Uncharacterized protein</fullName>
    </submittedName>
</protein>
<sequence>PARGDVPEAVRGGDAAAAAAVQRAGVGGALLQPPGRPHRPAAQRVGGLHEQGPAAGHGRDRGAVAGQRAGAAADVPDALCAWQRGALDVLPGAGAQHVHCARLQPHRRRQRRLDRNCELGLHAEYGSGVDPRDGLGRPRVGAAAVVDDLFDRELLVGVYGPGAVDPGRALRRPAASQHPRVEAGRLVVRRRGGRAQQAPAHRREPAAPAARLPLAAVADLLQGRVAGDAHRGQHRRRSHPVCRPEHGAAALVRGAPQGAAPVQRRHAAVRQPRVGRLLPGLRAAHALLHGGHPAQPRDPRVHRGPAGRRARAAQVRYRGVADQRPAALVVRDPDRVAGHEL</sequence>
<reference evidence="1" key="1">
    <citation type="submission" date="2022-07" db="EMBL/GenBank/DDBJ databases">
        <title>Phylogenomic reconstructions and comparative analyses of Kickxellomycotina fungi.</title>
        <authorList>
            <person name="Reynolds N.K."/>
            <person name="Stajich J.E."/>
            <person name="Barry K."/>
            <person name="Grigoriev I.V."/>
            <person name="Crous P."/>
            <person name="Smith M.E."/>
        </authorList>
    </citation>
    <scope>NUCLEOTIDE SEQUENCE</scope>
    <source>
        <strain evidence="1">CBS 109366</strain>
    </source>
</reference>
<evidence type="ECO:0000313" key="2">
    <source>
        <dbReference type="Proteomes" id="UP001140234"/>
    </source>
</evidence>
<proteinExistence type="predicted"/>
<name>A0ACC1JJ35_9FUNG</name>
<gene>
    <name evidence="1" type="ORF">IWQ57_006770</name>
</gene>
<comment type="caution">
    <text evidence="1">The sequence shown here is derived from an EMBL/GenBank/DDBJ whole genome shotgun (WGS) entry which is preliminary data.</text>
</comment>
<accession>A0ACC1JJ35</accession>
<organism evidence="1 2">
    <name type="scientific">Coemansia nantahalensis</name>
    <dbReference type="NCBI Taxonomy" id="2789366"/>
    <lineage>
        <taxon>Eukaryota</taxon>
        <taxon>Fungi</taxon>
        <taxon>Fungi incertae sedis</taxon>
        <taxon>Zoopagomycota</taxon>
        <taxon>Kickxellomycotina</taxon>
        <taxon>Kickxellomycetes</taxon>
        <taxon>Kickxellales</taxon>
        <taxon>Kickxellaceae</taxon>
        <taxon>Coemansia</taxon>
    </lineage>
</organism>
<dbReference type="EMBL" id="JANBUJ010004042">
    <property type="protein sequence ID" value="KAJ2758643.1"/>
    <property type="molecule type" value="Genomic_DNA"/>
</dbReference>